<comment type="similarity">
    <text evidence="2">Belongs to the nematode receptor-like protein srd family.</text>
</comment>
<dbReference type="PANTHER" id="PTHR22945">
    <property type="entry name" value="SERPENTINE RECEPTOR, CLASS D DELTA"/>
    <property type="match status" value="1"/>
</dbReference>
<feature type="non-terminal residue" evidence="7">
    <location>
        <position position="124"/>
    </location>
</feature>
<comment type="caution">
    <text evidence="7">The sequence shown here is derived from an EMBL/GenBank/DDBJ whole genome shotgun (WGS) entry which is preliminary data.</text>
</comment>
<dbReference type="EMBL" id="BTSY01000002">
    <property type="protein sequence ID" value="GMT15813.1"/>
    <property type="molecule type" value="Genomic_DNA"/>
</dbReference>
<name>A0AAV5V9B5_9BILA</name>
<organism evidence="7 8">
    <name type="scientific">Pristionchus fissidentatus</name>
    <dbReference type="NCBI Taxonomy" id="1538716"/>
    <lineage>
        <taxon>Eukaryota</taxon>
        <taxon>Metazoa</taxon>
        <taxon>Ecdysozoa</taxon>
        <taxon>Nematoda</taxon>
        <taxon>Chromadorea</taxon>
        <taxon>Rhabditida</taxon>
        <taxon>Rhabditina</taxon>
        <taxon>Diplogasteromorpha</taxon>
        <taxon>Diplogasteroidea</taxon>
        <taxon>Neodiplogasteridae</taxon>
        <taxon>Pristionchus</taxon>
    </lineage>
</organism>
<dbReference type="AlphaFoldDB" id="A0AAV5V9B5"/>
<evidence type="ECO:0000313" key="7">
    <source>
        <dbReference type="EMBL" id="GMT15813.1"/>
    </source>
</evidence>
<dbReference type="InterPro" id="IPR019421">
    <property type="entry name" value="7TM_GPCR_serpentine_rcpt_Srd"/>
</dbReference>
<evidence type="ECO:0000256" key="4">
    <source>
        <dbReference type="ARBA" id="ARBA00022989"/>
    </source>
</evidence>
<dbReference type="InterPro" id="IPR050920">
    <property type="entry name" value="Nematode_rcpt-like_delta"/>
</dbReference>
<feature type="transmembrane region" description="Helical" evidence="6">
    <location>
        <begin position="21"/>
        <end position="41"/>
    </location>
</feature>
<evidence type="ECO:0000256" key="1">
    <source>
        <dbReference type="ARBA" id="ARBA00004141"/>
    </source>
</evidence>
<feature type="non-terminal residue" evidence="7">
    <location>
        <position position="1"/>
    </location>
</feature>
<dbReference type="PANTHER" id="PTHR22945:SF40">
    <property type="entry name" value="SERPENTINE RECEPTOR, CLASS D (DELTA)-RELATED"/>
    <property type="match status" value="1"/>
</dbReference>
<feature type="transmembrane region" description="Helical" evidence="6">
    <location>
        <begin position="56"/>
        <end position="75"/>
    </location>
</feature>
<proteinExistence type="inferred from homology"/>
<evidence type="ECO:0000256" key="3">
    <source>
        <dbReference type="ARBA" id="ARBA00022692"/>
    </source>
</evidence>
<keyword evidence="4 6" id="KW-1133">Transmembrane helix</keyword>
<accession>A0AAV5V9B5</accession>
<evidence type="ECO:0000256" key="5">
    <source>
        <dbReference type="ARBA" id="ARBA00023136"/>
    </source>
</evidence>
<keyword evidence="5 6" id="KW-0472">Membrane</keyword>
<comment type="subcellular location">
    <subcellularLocation>
        <location evidence="1">Membrane</location>
        <topology evidence="1">Multi-pass membrane protein</topology>
    </subcellularLocation>
</comment>
<protein>
    <recommendedName>
        <fullName evidence="9">G protein-coupled receptor</fullName>
    </recommendedName>
</protein>
<dbReference type="Pfam" id="PF10317">
    <property type="entry name" value="7TM_GPCR_Srd"/>
    <property type="match status" value="1"/>
</dbReference>
<evidence type="ECO:0000313" key="8">
    <source>
        <dbReference type="Proteomes" id="UP001432322"/>
    </source>
</evidence>
<keyword evidence="3 6" id="KW-0812">Transmembrane</keyword>
<evidence type="ECO:0000256" key="6">
    <source>
        <dbReference type="SAM" id="Phobius"/>
    </source>
</evidence>
<dbReference type="GO" id="GO:0016020">
    <property type="term" value="C:membrane"/>
    <property type="evidence" value="ECO:0007669"/>
    <property type="project" value="UniProtKB-SubCell"/>
</dbReference>
<evidence type="ECO:0008006" key="9">
    <source>
        <dbReference type="Google" id="ProtNLM"/>
    </source>
</evidence>
<dbReference type="Proteomes" id="UP001432322">
    <property type="component" value="Unassembled WGS sequence"/>
</dbReference>
<evidence type="ECO:0000256" key="2">
    <source>
        <dbReference type="ARBA" id="ARBA00009166"/>
    </source>
</evidence>
<reference evidence="7" key="1">
    <citation type="submission" date="2023-10" db="EMBL/GenBank/DDBJ databases">
        <title>Genome assembly of Pristionchus species.</title>
        <authorList>
            <person name="Yoshida K."/>
            <person name="Sommer R.J."/>
        </authorList>
    </citation>
    <scope>NUCLEOTIDE SEQUENCE</scope>
    <source>
        <strain evidence="7">RS5133</strain>
    </source>
</reference>
<keyword evidence="8" id="KW-1185">Reference proteome</keyword>
<gene>
    <name evidence="7" type="ORF">PFISCL1PPCAC_7110</name>
</gene>
<sequence length="124" mass="14172">VAELAKIKTPVHHNEARILRTLTIQMMLPFVYVLGIAMWLLDVTGIVKSATLRRSVITSASCVPLITPLITLYYLPTYKRYTYEKLTCLNNSNVDKFNSSINRANQITRRNLSFTQSAHIERIC</sequence>